<keyword evidence="7 17" id="KW-0235">DNA replication</keyword>
<feature type="region of interest" description="Disordered" evidence="19">
    <location>
        <begin position="1"/>
        <end position="48"/>
    </location>
</feature>
<evidence type="ECO:0000313" key="25">
    <source>
        <dbReference type="EMBL" id="KAK4177420.1"/>
    </source>
</evidence>
<evidence type="ECO:0000256" key="3">
    <source>
        <dbReference type="ARBA" id="ARBA00008805"/>
    </source>
</evidence>
<keyword evidence="14 16" id="KW-0539">Nucleus</keyword>
<feature type="coiled-coil region" evidence="18">
    <location>
        <begin position="418"/>
        <end position="452"/>
    </location>
</feature>
<dbReference type="SUPFAM" id="SSF53613">
    <property type="entry name" value="Ribokinase-like"/>
    <property type="match status" value="1"/>
</dbReference>
<gene>
    <name evidence="25" type="ORF">QBC36DRAFT_345452</name>
</gene>
<feature type="compositionally biased region" description="Basic and acidic residues" evidence="19">
    <location>
        <begin position="9"/>
        <end position="19"/>
    </location>
</feature>
<dbReference type="InterPro" id="IPR022648">
    <property type="entry name" value="Pr_cel_nuc_antig_N"/>
</dbReference>
<reference evidence="25" key="2">
    <citation type="submission" date="2023-05" db="EMBL/GenBank/DDBJ databases">
        <authorList>
            <consortium name="Lawrence Berkeley National Laboratory"/>
            <person name="Steindorff A."/>
            <person name="Hensen N."/>
            <person name="Bonometti L."/>
            <person name="Westerberg I."/>
            <person name="Brannstrom I.O."/>
            <person name="Guillou S."/>
            <person name="Cros-Aarteil S."/>
            <person name="Calhoun S."/>
            <person name="Haridas S."/>
            <person name="Kuo A."/>
            <person name="Mondo S."/>
            <person name="Pangilinan J."/>
            <person name="Riley R."/>
            <person name="Labutti K."/>
            <person name="Andreopoulos B."/>
            <person name="Lipzen A."/>
            <person name="Chen C."/>
            <person name="Yanf M."/>
            <person name="Daum C."/>
            <person name="Ng V."/>
            <person name="Clum A."/>
            <person name="Ohm R."/>
            <person name="Martin F."/>
            <person name="Silar P."/>
            <person name="Natvig D."/>
            <person name="Lalanne C."/>
            <person name="Gautier V."/>
            <person name="Ament-Velasquez S.L."/>
            <person name="Kruys A."/>
            <person name="Hutchinson M.I."/>
            <person name="Powell A.J."/>
            <person name="Barry K."/>
            <person name="Miller A.N."/>
            <person name="Grigoriev I.V."/>
            <person name="Debuchy R."/>
            <person name="Gladieux P."/>
            <person name="Thoren M.H."/>
            <person name="Johannesson H."/>
        </authorList>
    </citation>
    <scope>NUCLEOTIDE SEQUENCE</scope>
    <source>
        <strain evidence="25">CBS 892.96</strain>
    </source>
</reference>
<reference evidence="25" key="1">
    <citation type="journal article" date="2023" name="Mol. Phylogenet. Evol.">
        <title>Genome-scale phylogeny and comparative genomics of the fungal order Sordariales.</title>
        <authorList>
            <person name="Hensen N."/>
            <person name="Bonometti L."/>
            <person name="Westerberg I."/>
            <person name="Brannstrom I.O."/>
            <person name="Guillou S."/>
            <person name="Cros-Aarteil S."/>
            <person name="Calhoun S."/>
            <person name="Haridas S."/>
            <person name="Kuo A."/>
            <person name="Mondo S."/>
            <person name="Pangilinan J."/>
            <person name="Riley R."/>
            <person name="LaButti K."/>
            <person name="Andreopoulos B."/>
            <person name="Lipzen A."/>
            <person name="Chen C."/>
            <person name="Yan M."/>
            <person name="Daum C."/>
            <person name="Ng V."/>
            <person name="Clum A."/>
            <person name="Steindorff A."/>
            <person name="Ohm R.A."/>
            <person name="Martin F."/>
            <person name="Silar P."/>
            <person name="Natvig D.O."/>
            <person name="Lalanne C."/>
            <person name="Gautier V."/>
            <person name="Ament-Velasquez S.L."/>
            <person name="Kruys A."/>
            <person name="Hutchinson M.I."/>
            <person name="Powell A.J."/>
            <person name="Barry K."/>
            <person name="Miller A.N."/>
            <person name="Grigoriev I.V."/>
            <person name="Debuchy R."/>
            <person name="Gladieux P."/>
            <person name="Hiltunen Thoren M."/>
            <person name="Johannesson H."/>
        </authorList>
    </citation>
    <scope>NUCLEOTIDE SEQUENCE</scope>
    <source>
        <strain evidence="25">CBS 892.96</strain>
    </source>
</reference>
<dbReference type="PANTHER" id="PTHR11352:SF0">
    <property type="entry name" value="PROLIFERATING CELL NUCLEAR ANTIGEN"/>
    <property type="match status" value="1"/>
</dbReference>
<dbReference type="CDD" id="cd01173">
    <property type="entry name" value="pyridoxal_pyridoxamine_kinase"/>
    <property type="match status" value="1"/>
</dbReference>
<dbReference type="GO" id="GO:0009443">
    <property type="term" value="P:pyridoxal 5'-phosphate salvage"/>
    <property type="evidence" value="ECO:0007669"/>
    <property type="project" value="InterPro"/>
</dbReference>
<dbReference type="FunFam" id="3.10.150.10:FF:000006">
    <property type="entry name" value="Proliferating cell nuclear antigen"/>
    <property type="match status" value="1"/>
</dbReference>
<evidence type="ECO:0000259" key="22">
    <source>
        <dbReference type="Pfam" id="PF02747"/>
    </source>
</evidence>
<dbReference type="GO" id="GO:0012505">
    <property type="term" value="C:endomembrane system"/>
    <property type="evidence" value="ECO:0007669"/>
    <property type="project" value="UniProtKB-SubCell"/>
</dbReference>
<dbReference type="CDD" id="cd00577">
    <property type="entry name" value="PCNA"/>
    <property type="match status" value="1"/>
</dbReference>
<evidence type="ECO:0000256" key="14">
    <source>
        <dbReference type="ARBA" id="ARBA00023242"/>
    </source>
</evidence>
<dbReference type="GO" id="GO:0003677">
    <property type="term" value="F:DNA binding"/>
    <property type="evidence" value="ECO:0007669"/>
    <property type="project" value="UniProtKB-KW"/>
</dbReference>
<dbReference type="GO" id="GO:0043626">
    <property type="term" value="C:PCNA complex"/>
    <property type="evidence" value="ECO:0007669"/>
    <property type="project" value="UniProtKB-ARBA"/>
</dbReference>
<dbReference type="NCBIfam" id="TIGR00590">
    <property type="entry name" value="pcna"/>
    <property type="match status" value="1"/>
</dbReference>
<keyword evidence="18" id="KW-0175">Coiled coil</keyword>
<feature type="transmembrane region" description="Helical" evidence="20">
    <location>
        <begin position="175"/>
        <end position="193"/>
    </location>
</feature>
<evidence type="ECO:0000256" key="17">
    <source>
        <dbReference type="RuleBase" id="RU003671"/>
    </source>
</evidence>
<evidence type="ECO:0000256" key="8">
    <source>
        <dbReference type="ARBA" id="ARBA00022741"/>
    </source>
</evidence>
<evidence type="ECO:0000256" key="12">
    <source>
        <dbReference type="ARBA" id="ARBA00023125"/>
    </source>
</evidence>
<dbReference type="PROSITE" id="PS00293">
    <property type="entry name" value="PCNA_2"/>
    <property type="match status" value="1"/>
</dbReference>
<dbReference type="Pfam" id="PF12632">
    <property type="entry name" value="Vezatin"/>
    <property type="match status" value="1"/>
</dbReference>
<evidence type="ECO:0000256" key="2">
    <source>
        <dbReference type="ARBA" id="ARBA00004308"/>
    </source>
</evidence>
<comment type="subcellular location">
    <subcellularLocation>
        <location evidence="2">Endomembrane system</location>
    </subcellularLocation>
    <subcellularLocation>
        <location evidence="1 16">Nucleus</location>
    </subcellularLocation>
</comment>
<dbReference type="GO" id="GO:0006298">
    <property type="term" value="P:mismatch repair"/>
    <property type="evidence" value="ECO:0007669"/>
    <property type="project" value="TreeGrafter"/>
</dbReference>
<evidence type="ECO:0000256" key="5">
    <source>
        <dbReference type="ARBA" id="ARBA00022679"/>
    </source>
</evidence>
<evidence type="ECO:0000256" key="11">
    <source>
        <dbReference type="ARBA" id="ARBA00022989"/>
    </source>
</evidence>
<dbReference type="PRINTS" id="PR00339">
    <property type="entry name" value="PCNACYCLIN"/>
</dbReference>
<keyword evidence="5" id="KW-0808">Transferase</keyword>
<organism evidence="25 26">
    <name type="scientific">Triangularia setosa</name>
    <dbReference type="NCBI Taxonomy" id="2587417"/>
    <lineage>
        <taxon>Eukaryota</taxon>
        <taxon>Fungi</taxon>
        <taxon>Dikarya</taxon>
        <taxon>Ascomycota</taxon>
        <taxon>Pezizomycotina</taxon>
        <taxon>Sordariomycetes</taxon>
        <taxon>Sordariomycetidae</taxon>
        <taxon>Sordariales</taxon>
        <taxon>Podosporaceae</taxon>
        <taxon>Triangularia</taxon>
    </lineage>
</organism>
<dbReference type="Pfam" id="PF02747">
    <property type="entry name" value="PCNA_C"/>
    <property type="match status" value="1"/>
</dbReference>
<evidence type="ECO:0000256" key="19">
    <source>
        <dbReference type="SAM" id="MobiDB-lite"/>
    </source>
</evidence>
<dbReference type="InterPro" id="IPR000730">
    <property type="entry name" value="Pr_cel_nuc_antig"/>
</dbReference>
<evidence type="ECO:0000256" key="20">
    <source>
        <dbReference type="SAM" id="Phobius"/>
    </source>
</evidence>
<dbReference type="InterPro" id="IPR022649">
    <property type="entry name" value="Pr_cel_nuc_antig_C"/>
</dbReference>
<dbReference type="GO" id="GO:0006273">
    <property type="term" value="P:lagging strand elongation"/>
    <property type="evidence" value="ECO:0007669"/>
    <property type="project" value="UniProtKB-ARBA"/>
</dbReference>
<keyword evidence="8" id="KW-0547">Nucleotide-binding</keyword>
<dbReference type="GO" id="GO:0005524">
    <property type="term" value="F:ATP binding"/>
    <property type="evidence" value="ECO:0007669"/>
    <property type="project" value="UniProtKB-KW"/>
</dbReference>
<comment type="similarity">
    <text evidence="4 17">Belongs to the PCNA family.</text>
</comment>
<keyword evidence="13 20" id="KW-0472">Membrane</keyword>
<dbReference type="NCBIfam" id="TIGR00687">
    <property type="entry name" value="pyridox_kin"/>
    <property type="match status" value="1"/>
</dbReference>
<dbReference type="GO" id="GO:0070987">
    <property type="term" value="P:error-free translesion synthesis"/>
    <property type="evidence" value="ECO:0007669"/>
    <property type="project" value="UniProtKB-ARBA"/>
</dbReference>
<evidence type="ECO:0000256" key="10">
    <source>
        <dbReference type="ARBA" id="ARBA00022840"/>
    </source>
</evidence>
<evidence type="ECO:0000256" key="4">
    <source>
        <dbReference type="ARBA" id="ARBA00010462"/>
    </source>
</evidence>
<feature type="domain" description="Proliferating cell nuclear antigen PCNA N-terminal" evidence="21">
    <location>
        <begin position="616"/>
        <end position="738"/>
    </location>
</feature>
<dbReference type="GO" id="GO:0017022">
    <property type="term" value="F:myosin binding"/>
    <property type="evidence" value="ECO:0007669"/>
    <property type="project" value="InterPro"/>
</dbReference>
<dbReference type="InterPro" id="IPR022659">
    <property type="entry name" value="Pr_cel_nuc_antig_CS"/>
</dbReference>
<keyword evidence="6 20" id="KW-0812">Transmembrane</keyword>
<evidence type="ECO:0000256" key="7">
    <source>
        <dbReference type="ARBA" id="ARBA00022705"/>
    </source>
</evidence>
<protein>
    <recommendedName>
        <fullName evidence="16">DNA sliding clamp PCNA</fullName>
    </recommendedName>
</protein>
<keyword evidence="9" id="KW-0418">Kinase</keyword>
<keyword evidence="12 17" id="KW-0238">DNA-binding</keyword>
<evidence type="ECO:0000256" key="15">
    <source>
        <dbReference type="ARBA" id="ARBA00054163"/>
    </source>
</evidence>
<proteinExistence type="inferred from homology"/>
<feature type="domain" description="Proliferating cell nuclear antigen PCNA C-terminal" evidence="22">
    <location>
        <begin position="742"/>
        <end position="869"/>
    </location>
</feature>
<dbReference type="Proteomes" id="UP001302321">
    <property type="component" value="Unassembled WGS sequence"/>
</dbReference>
<keyword evidence="10" id="KW-0067">ATP-binding</keyword>
<evidence type="ECO:0000259" key="23">
    <source>
        <dbReference type="Pfam" id="PF08543"/>
    </source>
</evidence>
<comment type="caution">
    <text evidence="25">The sequence shown here is derived from an EMBL/GenBank/DDBJ whole genome shotgun (WGS) entry which is preliminary data.</text>
</comment>
<dbReference type="GO" id="GO:0008478">
    <property type="term" value="F:pyridoxal kinase activity"/>
    <property type="evidence" value="ECO:0007669"/>
    <property type="project" value="InterPro"/>
</dbReference>
<dbReference type="GO" id="GO:0030337">
    <property type="term" value="F:DNA polymerase processivity factor activity"/>
    <property type="evidence" value="ECO:0007669"/>
    <property type="project" value="InterPro"/>
</dbReference>
<evidence type="ECO:0000256" key="1">
    <source>
        <dbReference type="ARBA" id="ARBA00004123"/>
    </source>
</evidence>
<dbReference type="PANTHER" id="PTHR11352">
    <property type="entry name" value="PROLIFERATING CELL NUCLEAR ANTIGEN"/>
    <property type="match status" value="1"/>
</dbReference>
<feature type="domain" description="Myosin-binding" evidence="24">
    <location>
        <begin position="154"/>
        <end position="432"/>
    </location>
</feature>
<dbReference type="PROSITE" id="PS01251">
    <property type="entry name" value="PCNA_1"/>
    <property type="match status" value="1"/>
</dbReference>
<comment type="function">
    <text evidence="15">This protein is an auxiliary protein of DNA polymerase delta and is involved in the control of eukaryotic DNA replication by increasing the polymerase's processibility during elongation of the leading strand. Involved in DNA repair.</text>
</comment>
<evidence type="ECO:0000256" key="6">
    <source>
        <dbReference type="ARBA" id="ARBA00022692"/>
    </source>
</evidence>
<keyword evidence="11 20" id="KW-1133">Transmembrane helix</keyword>
<dbReference type="GO" id="GO:0006275">
    <property type="term" value="P:regulation of DNA replication"/>
    <property type="evidence" value="ECO:0007669"/>
    <property type="project" value="InterPro"/>
</dbReference>
<dbReference type="Pfam" id="PF08543">
    <property type="entry name" value="Phos_pyr_kin"/>
    <property type="match status" value="1"/>
</dbReference>
<dbReference type="GO" id="GO:0006272">
    <property type="term" value="P:leading strand elongation"/>
    <property type="evidence" value="ECO:0007669"/>
    <property type="project" value="TreeGrafter"/>
</dbReference>
<dbReference type="InterPro" id="IPR046938">
    <property type="entry name" value="DNA_clamp_sf"/>
</dbReference>
<dbReference type="FunFam" id="3.10.150.10:FF:000008">
    <property type="entry name" value="Proliferating cell nuclear antigen"/>
    <property type="match status" value="1"/>
</dbReference>
<evidence type="ECO:0000259" key="21">
    <source>
        <dbReference type="Pfam" id="PF00705"/>
    </source>
</evidence>
<evidence type="ECO:0000259" key="24">
    <source>
        <dbReference type="Pfam" id="PF12632"/>
    </source>
</evidence>
<comment type="function">
    <text evidence="16">This protein is an auxiliary protein of DNA polymerase delta and is involved in the control of eukaryotic DNA replication by increasing the polymerase's processivity during elongation of the leading strand.</text>
</comment>
<accession>A0AAN6W8W7</accession>
<evidence type="ECO:0000256" key="9">
    <source>
        <dbReference type="ARBA" id="ARBA00022777"/>
    </source>
</evidence>
<dbReference type="InterPro" id="IPR013749">
    <property type="entry name" value="PM/HMP-P_kinase-1"/>
</dbReference>
<sequence>METVIQDHSPLDEYLHDQGDEQLGWSTPEVSEHDVSPPSSPSFAPVGRPTIRKRFRSKIPDPLRLDVPRNRTSRLGSLHLSYSKAVTSRIDRADNLKFIEQFRYTIVASQLLAGHSITGNNSYFNRNRDASEIPQNVVAPTSTGLLITATGALVVACVIRWVYMGGYAQLTKGKVAFTTVVLVGFGLVAHFYIRQQWIRYLRNQSLAEVLAFVAKSQDFDGVSSAALSLIQEVELVSRGYRLSAPLPPISRLEDRSQIRRCSRLRKTLKARLAEMIKTYIIVSSVIKGFAEQLDIEKFHDVYDISDFDVSDAMQGFSDREFDDPESVKTLKIAAARFHTIRKIFLCSLLALEATGDNTDFLRWSTAVESLRTLTEATDESLSKVQQILDEEETFPTVSESKFPLSPNRERRRSQFQKLNSLSTGIRGLQAKLALLREESERTLNEAEDVSELGLNLMAQYESIGQDLKLLQQAWEDGKAALASGIDRNEKRLSSISTMLSPATSLSGLTTVEEGGALEAFKALTGESPSSSSFGSAKGDDEAEVFEAVSLPPTRPRSMFTREERIVKMKEERERRESLKQDAEAIRISARPLSSIGVCGLAPSTDTRKLTEHQIAMLEARLATANLFKKTVDAIKDLVQDCNFDCNDSGIALQAMDNSHVALVSMMLKAETFSPFRCDRNIALGVNLTSLTKVLRAAGQEDVLTLKAEDAPDVLNLVFEGSGSDRISEYDLKLMDIDQEHLGIPDTEYAATITMPSAEFKRITTDLMAMSESVTIEATKDGVKFSSTGDIGNGSITLRQHTPIDKPAEAIEIELSEPVALTFSLKYLTNFCKAQPLSNQVKLCLSAEVPLMVEYALEGGSYLRFYLAPKIQRRIYISPIMSAGPPVPETRVYVGNKIASFTMQSLGCDVAALNTVDFSNHTGYGQWKGTRSTPIQILDLWEGLKQSSLDDFDMMLSGYVPGAAALEAVGQIAQELKTKSDHQFFWVLDPVMGDNGNLYVGGEVVPVYRNLVGESDLVLPNQFEAELLSEVKIVDMASLGRAIEVLHERYGVPHVVITSVSLPDTTTTTTTPDGTTTTTAPGRTLSVVGSTMTSSRKPRAFKISFPAIDCYFSGTGDMFAALMVVRMREAVCNASATTEPGLNKKKSWLSGDEVDALELPLARAAEKVLGSMHEVLAKTAEGMGERLARMMEEEGLVQQNVNGNGDGGKVGAEQNKKKRMQVLKSKAAELKLVRHLDSLREPKFVFRARRL</sequence>
<evidence type="ECO:0000256" key="18">
    <source>
        <dbReference type="SAM" id="Coils"/>
    </source>
</evidence>
<dbReference type="Gene3D" id="3.40.1190.20">
    <property type="match status" value="1"/>
</dbReference>
<evidence type="ECO:0000256" key="16">
    <source>
        <dbReference type="RuleBase" id="RU000641"/>
    </source>
</evidence>
<dbReference type="InterPro" id="IPR029056">
    <property type="entry name" value="Ribokinase-like"/>
</dbReference>
<comment type="similarity">
    <text evidence="3">Belongs to the pyridoxine kinase family.</text>
</comment>
<keyword evidence="26" id="KW-1185">Reference proteome</keyword>
<dbReference type="InterPro" id="IPR004625">
    <property type="entry name" value="PyrdxlKinase"/>
</dbReference>
<dbReference type="AlphaFoldDB" id="A0AAN6W8W7"/>
<dbReference type="HAMAP" id="MF_00317">
    <property type="entry name" value="DNApol_clamp_arch"/>
    <property type="match status" value="1"/>
</dbReference>
<name>A0AAN6W8W7_9PEZI</name>
<dbReference type="Gene3D" id="3.10.150.10">
    <property type="entry name" value="DNA Polymerase III, subunit A, domain 2"/>
    <property type="match status" value="2"/>
</dbReference>
<dbReference type="InterPro" id="IPR026859">
    <property type="entry name" value="Myosin-bd"/>
</dbReference>
<dbReference type="EMBL" id="MU866165">
    <property type="protein sequence ID" value="KAK4177420.1"/>
    <property type="molecule type" value="Genomic_DNA"/>
</dbReference>
<feature type="transmembrane region" description="Helical" evidence="20">
    <location>
        <begin position="144"/>
        <end position="163"/>
    </location>
</feature>
<evidence type="ECO:0000256" key="13">
    <source>
        <dbReference type="ARBA" id="ARBA00023136"/>
    </source>
</evidence>
<feature type="domain" description="Pyridoxamine kinase/Phosphomethylpyrimidine kinase" evidence="23">
    <location>
        <begin position="967"/>
        <end position="1069"/>
    </location>
</feature>
<dbReference type="Pfam" id="PF00705">
    <property type="entry name" value="PCNA_N"/>
    <property type="match status" value="1"/>
</dbReference>
<dbReference type="SUPFAM" id="SSF55979">
    <property type="entry name" value="DNA clamp"/>
    <property type="match status" value="2"/>
</dbReference>
<evidence type="ECO:0000313" key="26">
    <source>
        <dbReference type="Proteomes" id="UP001302321"/>
    </source>
</evidence>